<comment type="caution">
    <text evidence="3">The sequence shown here is derived from an EMBL/GenBank/DDBJ whole genome shotgun (WGS) entry which is preliminary data.</text>
</comment>
<protein>
    <recommendedName>
        <fullName evidence="2">F-box domain-containing protein</fullName>
    </recommendedName>
</protein>
<dbReference type="InterPro" id="IPR001810">
    <property type="entry name" value="F-box_dom"/>
</dbReference>
<feature type="domain" description="F-box" evidence="2">
    <location>
        <begin position="60"/>
        <end position="95"/>
    </location>
</feature>
<gene>
    <name evidence="3" type="ORF">IMSHALPRED_005259</name>
</gene>
<dbReference type="Pfam" id="PF00646">
    <property type="entry name" value="F-box"/>
    <property type="match status" value="1"/>
</dbReference>
<proteinExistence type="predicted"/>
<evidence type="ECO:0000313" key="3">
    <source>
        <dbReference type="EMBL" id="CAF9921727.1"/>
    </source>
</evidence>
<evidence type="ECO:0000259" key="2">
    <source>
        <dbReference type="Pfam" id="PF00646"/>
    </source>
</evidence>
<organism evidence="3 4">
    <name type="scientific">Imshaugia aleurites</name>
    <dbReference type="NCBI Taxonomy" id="172621"/>
    <lineage>
        <taxon>Eukaryota</taxon>
        <taxon>Fungi</taxon>
        <taxon>Dikarya</taxon>
        <taxon>Ascomycota</taxon>
        <taxon>Pezizomycotina</taxon>
        <taxon>Lecanoromycetes</taxon>
        <taxon>OSLEUM clade</taxon>
        <taxon>Lecanoromycetidae</taxon>
        <taxon>Lecanorales</taxon>
        <taxon>Lecanorineae</taxon>
        <taxon>Parmeliaceae</taxon>
        <taxon>Imshaugia</taxon>
    </lineage>
</organism>
<name>A0A8H3IB90_9LECA</name>
<accession>A0A8H3IB90</accession>
<dbReference type="EMBL" id="CAJPDT010000028">
    <property type="protein sequence ID" value="CAF9921727.1"/>
    <property type="molecule type" value="Genomic_DNA"/>
</dbReference>
<dbReference type="OrthoDB" id="4587682at2759"/>
<feature type="compositionally biased region" description="Polar residues" evidence="1">
    <location>
        <begin position="1"/>
        <end position="18"/>
    </location>
</feature>
<dbReference type="AlphaFoldDB" id="A0A8H3IB90"/>
<sequence>MGQHHSISNPKQSKAKTSVTREEIEEKSPTTKQETKARDEKVSQDPPPAYSPRVPRQNPPDELVHKVAQYLDPVSKLCLRYTSRHLFQCFKSKKNPELGSLLAASAASSRLVSQIRDSGPRARESRRAPQYDLKREGRLQLLRHLLKDAFFGDGKAICGACLAVHEDGLFLPVELEKGDAERRCKGLTGKVWVCPHRSLTYEQVTLCNPIPTDYECFACTSIHVTTPSQSSSRICFPIKRLDGSATSVPKKAEMADILRLLGSASMCPHLSVSTIFPRYWCHLHSNDPVDGLPHYCEYCRACFSFDLEPTDGSGGASLLRLVVQRDFRQIKGVTDPMWLMQLVQKERLVEESRAKWKEPVVRWDWKLDAMKEAWTTTEQECRRVMWVGYVSYDRTHEWYDCPPGKSRLKA</sequence>
<keyword evidence="4" id="KW-1185">Reference proteome</keyword>
<evidence type="ECO:0000256" key="1">
    <source>
        <dbReference type="SAM" id="MobiDB-lite"/>
    </source>
</evidence>
<evidence type="ECO:0000313" key="4">
    <source>
        <dbReference type="Proteomes" id="UP000664534"/>
    </source>
</evidence>
<reference evidence="3" key="1">
    <citation type="submission" date="2021-03" db="EMBL/GenBank/DDBJ databases">
        <authorList>
            <person name="Tagirdzhanova G."/>
        </authorList>
    </citation>
    <scope>NUCLEOTIDE SEQUENCE</scope>
</reference>
<feature type="compositionally biased region" description="Basic and acidic residues" evidence="1">
    <location>
        <begin position="19"/>
        <end position="43"/>
    </location>
</feature>
<dbReference type="Proteomes" id="UP000664534">
    <property type="component" value="Unassembled WGS sequence"/>
</dbReference>
<feature type="region of interest" description="Disordered" evidence="1">
    <location>
        <begin position="1"/>
        <end position="60"/>
    </location>
</feature>